<reference evidence="1 2" key="1">
    <citation type="submission" date="2018-04" db="EMBL/GenBank/DDBJ databases">
        <authorList>
            <person name="Vogel A."/>
        </authorList>
    </citation>
    <scope>NUCLEOTIDE SEQUENCE [LARGE SCALE GENOMIC DNA]</scope>
</reference>
<dbReference type="OrthoDB" id="1670072at2759"/>
<protein>
    <submittedName>
        <fullName evidence="1">Uncharacterized protein</fullName>
    </submittedName>
</protein>
<organism evidence="1 2">
    <name type="scientific">Cuscuta campestris</name>
    <dbReference type="NCBI Taxonomy" id="132261"/>
    <lineage>
        <taxon>Eukaryota</taxon>
        <taxon>Viridiplantae</taxon>
        <taxon>Streptophyta</taxon>
        <taxon>Embryophyta</taxon>
        <taxon>Tracheophyta</taxon>
        <taxon>Spermatophyta</taxon>
        <taxon>Magnoliopsida</taxon>
        <taxon>eudicotyledons</taxon>
        <taxon>Gunneridae</taxon>
        <taxon>Pentapetalae</taxon>
        <taxon>asterids</taxon>
        <taxon>lamiids</taxon>
        <taxon>Solanales</taxon>
        <taxon>Convolvulaceae</taxon>
        <taxon>Cuscuteae</taxon>
        <taxon>Cuscuta</taxon>
        <taxon>Cuscuta subgen. Grammica</taxon>
        <taxon>Cuscuta sect. Cleistogrammica</taxon>
    </lineage>
</organism>
<accession>A0A484MAI8</accession>
<dbReference type="Proteomes" id="UP000595140">
    <property type="component" value="Unassembled WGS sequence"/>
</dbReference>
<dbReference type="EMBL" id="OOIL02002808">
    <property type="protein sequence ID" value="VFQ84916.1"/>
    <property type="molecule type" value="Genomic_DNA"/>
</dbReference>
<sequence>MYYTSAGQISYHWLSPLIWRGAGFQAQCCEIYKFGNCCILSCFHHHKLEVQYTSPKAIWNLLFGISSPPFRQSEGTSRSQKIQQLISYISDLEARENVTTVPEFPSKIDWLNTAPLQLGRSSLGFVEIRFKSKIRVSKGLKISSATVIVSAAEYGLSVFQPCMETMADEKIKIEKFDGSDFGFWKMQIEDVLYQKDLYQTLSGEKPEKMSDADWAILDRKALGVWVRKTSIPALNVSPVNNLLGLENVGSQFVLEARRVIDVSHSELAEKENESRVVTDELKLSGSFNGPSDN</sequence>
<proteinExistence type="predicted"/>
<name>A0A484MAI8_9ASTE</name>
<evidence type="ECO:0000313" key="1">
    <source>
        <dbReference type="EMBL" id="VFQ84916.1"/>
    </source>
</evidence>
<dbReference type="AlphaFoldDB" id="A0A484MAI8"/>
<evidence type="ECO:0000313" key="2">
    <source>
        <dbReference type="Proteomes" id="UP000595140"/>
    </source>
</evidence>
<gene>
    <name evidence="1" type="ORF">CCAM_LOCUS26692</name>
</gene>
<keyword evidence="2" id="KW-1185">Reference proteome</keyword>